<keyword evidence="2 5" id="KW-0812">Transmembrane</keyword>
<proteinExistence type="predicted"/>
<feature type="transmembrane region" description="Helical" evidence="5">
    <location>
        <begin position="12"/>
        <end position="38"/>
    </location>
</feature>
<dbReference type="InterPro" id="IPR020846">
    <property type="entry name" value="MFS_dom"/>
</dbReference>
<dbReference type="InterPro" id="IPR036259">
    <property type="entry name" value="MFS_trans_sf"/>
</dbReference>
<dbReference type="Gene3D" id="1.20.1250.20">
    <property type="entry name" value="MFS general substrate transporter like domains"/>
    <property type="match status" value="2"/>
</dbReference>
<evidence type="ECO:0000313" key="8">
    <source>
        <dbReference type="Proteomes" id="UP000235826"/>
    </source>
</evidence>
<feature type="transmembrane region" description="Helical" evidence="5">
    <location>
        <begin position="103"/>
        <end position="125"/>
    </location>
</feature>
<sequence>MSKTPETRKRYNILAMIFVTVVINYLDRTNISVAAFALRKDLEIDTIQMGYVFSAFGWFYAALQIPGGIVADKIKSRILYAFILTFWSIATLLQGLVNSFALLLGLRASIGVFEAPSYPINNLVVSRWFPEKERASAIAIYTSGQFLGLAFLMPVLTLIQDALGWRGLFVVSGIIGIIWAVIWYMFYRDPKNHKSVSKSELEYIEEGGGLIEAKPKEKTKTKVEFSASGLQQALKYFGQAFIYRKLWAIYLGQFCLGATTMFFLTWFPTYLVEFRGLDFIKSGYLASLPFLAAFVGVLLSGFTSDFLIKKGVSNEIARKAPIIIGMLLSTSIIGANYTDDTFFIILFLAIAFFGTGLASIAWVFVSLIAPKENLGLVGGAFNFIGGLSGIVIPIVIGYLVKDGDFSPALIFIAAIAFLGFFSYTFLVGKVERIVPKK</sequence>
<keyword evidence="3 5" id="KW-1133">Transmembrane helix</keyword>
<evidence type="ECO:0000256" key="2">
    <source>
        <dbReference type="ARBA" id="ARBA00022692"/>
    </source>
</evidence>
<feature type="transmembrane region" description="Helical" evidence="5">
    <location>
        <begin position="406"/>
        <end position="427"/>
    </location>
</feature>
<dbReference type="CDD" id="cd17319">
    <property type="entry name" value="MFS_ExuT_GudP_like"/>
    <property type="match status" value="1"/>
</dbReference>
<evidence type="ECO:0000259" key="6">
    <source>
        <dbReference type="PROSITE" id="PS50850"/>
    </source>
</evidence>
<evidence type="ECO:0000256" key="4">
    <source>
        <dbReference type="ARBA" id="ARBA00023136"/>
    </source>
</evidence>
<keyword evidence="4 5" id="KW-0472">Membrane</keyword>
<dbReference type="PANTHER" id="PTHR11662">
    <property type="entry name" value="SOLUTE CARRIER FAMILY 17"/>
    <property type="match status" value="1"/>
</dbReference>
<feature type="transmembrane region" description="Helical" evidence="5">
    <location>
        <begin position="165"/>
        <end position="187"/>
    </location>
</feature>
<gene>
    <name evidence="7" type="ORF">C1H87_07040</name>
</gene>
<keyword evidence="8" id="KW-1185">Reference proteome</keyword>
<dbReference type="AlphaFoldDB" id="A0A2K9PPI3"/>
<dbReference type="GO" id="GO:0016020">
    <property type="term" value="C:membrane"/>
    <property type="evidence" value="ECO:0007669"/>
    <property type="project" value="UniProtKB-SubCell"/>
</dbReference>
<evidence type="ECO:0000256" key="5">
    <source>
        <dbReference type="SAM" id="Phobius"/>
    </source>
</evidence>
<feature type="transmembrane region" description="Helical" evidence="5">
    <location>
        <begin position="343"/>
        <end position="368"/>
    </location>
</feature>
<organism evidence="7 8">
    <name type="scientific">Flavivirga eckloniae</name>
    <dbReference type="NCBI Taxonomy" id="1803846"/>
    <lineage>
        <taxon>Bacteria</taxon>
        <taxon>Pseudomonadati</taxon>
        <taxon>Bacteroidota</taxon>
        <taxon>Flavobacteriia</taxon>
        <taxon>Flavobacteriales</taxon>
        <taxon>Flavobacteriaceae</taxon>
        <taxon>Flavivirga</taxon>
    </lineage>
</organism>
<evidence type="ECO:0000256" key="1">
    <source>
        <dbReference type="ARBA" id="ARBA00004141"/>
    </source>
</evidence>
<feature type="transmembrane region" description="Helical" evidence="5">
    <location>
        <begin position="247"/>
        <end position="267"/>
    </location>
</feature>
<feature type="transmembrane region" description="Helical" evidence="5">
    <location>
        <begin position="78"/>
        <end position="97"/>
    </location>
</feature>
<feature type="transmembrane region" description="Helical" evidence="5">
    <location>
        <begin position="137"/>
        <end position="159"/>
    </location>
</feature>
<comment type="subcellular location">
    <subcellularLocation>
        <location evidence="1">Membrane</location>
        <topology evidence="1">Multi-pass membrane protein</topology>
    </subcellularLocation>
</comment>
<feature type="transmembrane region" description="Helical" evidence="5">
    <location>
        <begin position="380"/>
        <end position="400"/>
    </location>
</feature>
<evidence type="ECO:0000256" key="3">
    <source>
        <dbReference type="ARBA" id="ARBA00022989"/>
    </source>
</evidence>
<dbReference type="SUPFAM" id="SSF103473">
    <property type="entry name" value="MFS general substrate transporter"/>
    <property type="match status" value="1"/>
</dbReference>
<dbReference type="RefSeq" id="WP_102755132.1">
    <property type="nucleotide sequence ID" value="NZ_CP025791.1"/>
</dbReference>
<dbReference type="OrthoDB" id="9788453at2"/>
<evidence type="ECO:0000313" key="7">
    <source>
        <dbReference type="EMBL" id="AUP78477.1"/>
    </source>
</evidence>
<protein>
    <submittedName>
        <fullName evidence="7">MFS transporter</fullName>
    </submittedName>
</protein>
<feature type="domain" description="Major facilitator superfamily (MFS) profile" evidence="6">
    <location>
        <begin position="13"/>
        <end position="431"/>
    </location>
</feature>
<dbReference type="PROSITE" id="PS50850">
    <property type="entry name" value="MFS"/>
    <property type="match status" value="1"/>
</dbReference>
<accession>A0A2K9PPI3</accession>
<dbReference type="GO" id="GO:0022857">
    <property type="term" value="F:transmembrane transporter activity"/>
    <property type="evidence" value="ECO:0007669"/>
    <property type="project" value="InterPro"/>
</dbReference>
<dbReference type="PANTHER" id="PTHR11662:SF333">
    <property type="entry name" value="D-GALACTONATE TRANSPORTER"/>
    <property type="match status" value="1"/>
</dbReference>
<name>A0A2K9PPI3_9FLAO</name>
<feature type="transmembrane region" description="Helical" evidence="5">
    <location>
        <begin position="50"/>
        <end position="71"/>
    </location>
</feature>
<dbReference type="Proteomes" id="UP000235826">
    <property type="component" value="Chromosome"/>
</dbReference>
<feature type="transmembrane region" description="Helical" evidence="5">
    <location>
        <begin position="287"/>
        <end position="308"/>
    </location>
</feature>
<dbReference type="KEGG" id="fek:C1H87_07040"/>
<dbReference type="InterPro" id="IPR050382">
    <property type="entry name" value="MFS_Na/Anion_cotransporter"/>
</dbReference>
<feature type="transmembrane region" description="Helical" evidence="5">
    <location>
        <begin position="320"/>
        <end position="337"/>
    </location>
</feature>
<dbReference type="InterPro" id="IPR011701">
    <property type="entry name" value="MFS"/>
</dbReference>
<dbReference type="Pfam" id="PF07690">
    <property type="entry name" value="MFS_1"/>
    <property type="match status" value="1"/>
</dbReference>
<dbReference type="PIRSF" id="PIRSF002808">
    <property type="entry name" value="Hexose_phosphate_transp"/>
    <property type="match status" value="1"/>
</dbReference>
<dbReference type="InterPro" id="IPR000849">
    <property type="entry name" value="Sugar_P_transporter"/>
</dbReference>
<dbReference type="EMBL" id="CP025791">
    <property type="protein sequence ID" value="AUP78477.1"/>
    <property type="molecule type" value="Genomic_DNA"/>
</dbReference>
<reference evidence="7 8" key="1">
    <citation type="submission" date="2018-01" db="EMBL/GenBank/DDBJ databases">
        <title>Complete genome sequence of Flavivirga eckloniae ECD14 isolated from seaweed Ecklonia cava.</title>
        <authorList>
            <person name="Lee J.H."/>
            <person name="Baik K.S."/>
            <person name="Seong C.N."/>
        </authorList>
    </citation>
    <scope>NUCLEOTIDE SEQUENCE [LARGE SCALE GENOMIC DNA]</scope>
    <source>
        <strain evidence="7 8">ECD14</strain>
    </source>
</reference>